<dbReference type="PROSITE" id="PS50865">
    <property type="entry name" value="ZF_MYND_2"/>
    <property type="match status" value="1"/>
</dbReference>
<evidence type="ECO:0000256" key="2">
    <source>
        <dbReference type="ARBA" id="ARBA00022771"/>
    </source>
</evidence>
<dbReference type="GO" id="GO:0008270">
    <property type="term" value="F:zinc ion binding"/>
    <property type="evidence" value="ECO:0007669"/>
    <property type="project" value="UniProtKB-KW"/>
</dbReference>
<feature type="compositionally biased region" description="Low complexity" evidence="5">
    <location>
        <begin position="18"/>
        <end position="27"/>
    </location>
</feature>
<proteinExistence type="predicted"/>
<dbReference type="Pfam" id="PF01753">
    <property type="entry name" value="zf-MYND"/>
    <property type="match status" value="1"/>
</dbReference>
<dbReference type="SUPFAM" id="SSF144232">
    <property type="entry name" value="HIT/MYND zinc finger-like"/>
    <property type="match status" value="1"/>
</dbReference>
<keyword evidence="3" id="KW-0862">Zinc</keyword>
<dbReference type="PROSITE" id="PS01360">
    <property type="entry name" value="ZF_MYND_1"/>
    <property type="match status" value="1"/>
</dbReference>
<gene>
    <name evidence="7" type="ORF">OE88DRAFT_1662959</name>
</gene>
<dbReference type="Gene3D" id="1.25.10.10">
    <property type="entry name" value="Leucine-rich Repeat Variant"/>
    <property type="match status" value="1"/>
</dbReference>
<evidence type="ECO:0000256" key="1">
    <source>
        <dbReference type="ARBA" id="ARBA00022723"/>
    </source>
</evidence>
<feature type="domain" description="MYND-type" evidence="6">
    <location>
        <begin position="665"/>
        <end position="703"/>
    </location>
</feature>
<dbReference type="SUPFAM" id="SSF48371">
    <property type="entry name" value="ARM repeat"/>
    <property type="match status" value="1"/>
</dbReference>
<sequence length="706" mass="79040">MPGPGTTKSKSKSKTSRPKPSTSSISTQREAFVDDIDQSEGWDTAVNILCDYFELPDLTTRSGLKRVHANFDSIYRRLDKAYNDYSDNERILGGIIGIFAKMCTDAILRDKLFRAGFLSKLIPLLYNNTCRHMALRALSTVTHHGGSETRVEIAKKTPALLEIIHENPSDPKVAELAIVVLSHAIGAVLDAETTPDPKIIKTVDFPQVLRTIIAQLKRPTTSYYLISHAVGLLGAATQRCSKEYKSFPPALSFLVAILRCRDINHRCEGLGGLIRYNHQSAEDDLRQADPRKMMSAVQRGFPKRLNDVLMQYGPERCDVYLTLSCTKDHTAAMMQNAQDRDFFKLGKVLARLILMTEFSIAEGMFQSQNPVTGQPEVIDVGLPYTMWSDALPHCAKALRSKGELDLADIIDLKYHIMKARIPAAVEHAKHAIKRSPEVAYFYYAITMTADLELGLRFAKKGLKAKQITPFVRFGLLRRAVDHAGTLGIQILTSPQGYHGEQKWDEGVAFLTSALEDAKTFIENAPPDSRQMKNMLNWYIILTLTMKGSEMSHELKELDDTRDKLQLAEEFSAFYGYPIPNTVMRLTRQLLLSTYSSAAKEWGDVISRFDDENAGYDGSELSKEKREDDLAAWLDNLHVDEGESESHPRGCSHPKVNVNSVSLYRCSWCGNPSAVLRKCSGCSKTRYCDAACQKLHWATHKNACKAS</sequence>
<dbReference type="AlphaFoldDB" id="A0A5C3MVA5"/>
<dbReference type="InterPro" id="IPR002893">
    <property type="entry name" value="Znf_MYND"/>
</dbReference>
<keyword evidence="1" id="KW-0479">Metal-binding</keyword>
<evidence type="ECO:0000259" key="6">
    <source>
        <dbReference type="PROSITE" id="PS50865"/>
    </source>
</evidence>
<dbReference type="STRING" id="5364.A0A5C3MVA5"/>
<name>A0A5C3MVA5_9AGAM</name>
<protein>
    <recommendedName>
        <fullName evidence="6">MYND-type domain-containing protein</fullName>
    </recommendedName>
</protein>
<evidence type="ECO:0000256" key="4">
    <source>
        <dbReference type="PROSITE-ProRule" id="PRU00134"/>
    </source>
</evidence>
<dbReference type="InterPro" id="IPR016024">
    <property type="entry name" value="ARM-type_fold"/>
</dbReference>
<keyword evidence="2 4" id="KW-0863">Zinc-finger</keyword>
<evidence type="ECO:0000313" key="7">
    <source>
        <dbReference type="EMBL" id="TFK49399.1"/>
    </source>
</evidence>
<dbReference type="InterPro" id="IPR011989">
    <property type="entry name" value="ARM-like"/>
</dbReference>
<evidence type="ECO:0000313" key="8">
    <source>
        <dbReference type="Proteomes" id="UP000305948"/>
    </source>
</evidence>
<organism evidence="7 8">
    <name type="scientific">Heliocybe sulcata</name>
    <dbReference type="NCBI Taxonomy" id="5364"/>
    <lineage>
        <taxon>Eukaryota</taxon>
        <taxon>Fungi</taxon>
        <taxon>Dikarya</taxon>
        <taxon>Basidiomycota</taxon>
        <taxon>Agaricomycotina</taxon>
        <taxon>Agaricomycetes</taxon>
        <taxon>Gloeophyllales</taxon>
        <taxon>Gloeophyllaceae</taxon>
        <taxon>Heliocybe</taxon>
    </lineage>
</organism>
<feature type="region of interest" description="Disordered" evidence="5">
    <location>
        <begin position="1"/>
        <end position="30"/>
    </location>
</feature>
<evidence type="ECO:0000256" key="3">
    <source>
        <dbReference type="ARBA" id="ARBA00022833"/>
    </source>
</evidence>
<dbReference type="OrthoDB" id="341421at2759"/>
<reference evidence="7 8" key="1">
    <citation type="journal article" date="2019" name="Nat. Ecol. Evol.">
        <title>Megaphylogeny resolves global patterns of mushroom evolution.</title>
        <authorList>
            <person name="Varga T."/>
            <person name="Krizsan K."/>
            <person name="Foldi C."/>
            <person name="Dima B."/>
            <person name="Sanchez-Garcia M."/>
            <person name="Sanchez-Ramirez S."/>
            <person name="Szollosi G.J."/>
            <person name="Szarkandi J.G."/>
            <person name="Papp V."/>
            <person name="Albert L."/>
            <person name="Andreopoulos W."/>
            <person name="Angelini C."/>
            <person name="Antonin V."/>
            <person name="Barry K.W."/>
            <person name="Bougher N.L."/>
            <person name="Buchanan P."/>
            <person name="Buyck B."/>
            <person name="Bense V."/>
            <person name="Catcheside P."/>
            <person name="Chovatia M."/>
            <person name="Cooper J."/>
            <person name="Damon W."/>
            <person name="Desjardin D."/>
            <person name="Finy P."/>
            <person name="Geml J."/>
            <person name="Haridas S."/>
            <person name="Hughes K."/>
            <person name="Justo A."/>
            <person name="Karasinski D."/>
            <person name="Kautmanova I."/>
            <person name="Kiss B."/>
            <person name="Kocsube S."/>
            <person name="Kotiranta H."/>
            <person name="LaButti K.M."/>
            <person name="Lechner B.E."/>
            <person name="Liimatainen K."/>
            <person name="Lipzen A."/>
            <person name="Lukacs Z."/>
            <person name="Mihaltcheva S."/>
            <person name="Morgado L.N."/>
            <person name="Niskanen T."/>
            <person name="Noordeloos M.E."/>
            <person name="Ohm R.A."/>
            <person name="Ortiz-Santana B."/>
            <person name="Ovrebo C."/>
            <person name="Racz N."/>
            <person name="Riley R."/>
            <person name="Savchenko A."/>
            <person name="Shiryaev A."/>
            <person name="Soop K."/>
            <person name="Spirin V."/>
            <person name="Szebenyi C."/>
            <person name="Tomsovsky M."/>
            <person name="Tulloss R.E."/>
            <person name="Uehling J."/>
            <person name="Grigoriev I.V."/>
            <person name="Vagvolgyi C."/>
            <person name="Papp T."/>
            <person name="Martin F.M."/>
            <person name="Miettinen O."/>
            <person name="Hibbett D.S."/>
            <person name="Nagy L.G."/>
        </authorList>
    </citation>
    <scope>NUCLEOTIDE SEQUENCE [LARGE SCALE GENOMIC DNA]</scope>
    <source>
        <strain evidence="7 8">OMC1185</strain>
    </source>
</reference>
<accession>A0A5C3MVA5</accession>
<evidence type="ECO:0000256" key="5">
    <source>
        <dbReference type="SAM" id="MobiDB-lite"/>
    </source>
</evidence>
<dbReference type="Gene3D" id="6.10.140.2220">
    <property type="match status" value="1"/>
</dbReference>
<keyword evidence="8" id="KW-1185">Reference proteome</keyword>
<dbReference type="EMBL" id="ML213516">
    <property type="protein sequence ID" value="TFK49399.1"/>
    <property type="molecule type" value="Genomic_DNA"/>
</dbReference>
<dbReference type="Proteomes" id="UP000305948">
    <property type="component" value="Unassembled WGS sequence"/>
</dbReference>